<evidence type="ECO:0000256" key="5">
    <source>
        <dbReference type="ARBA" id="ARBA00022989"/>
    </source>
</evidence>
<evidence type="ECO:0000313" key="9">
    <source>
        <dbReference type="EMBL" id="SHJ74093.1"/>
    </source>
</evidence>
<protein>
    <submittedName>
        <fullName evidence="9">UDP-GlcNAc:undecaprenyl-phosphate GlcNAc-1-phosphate transferase</fullName>
    </submittedName>
</protein>
<dbReference type="GO" id="GO:0016780">
    <property type="term" value="F:phosphotransferase activity, for other substituted phosphate groups"/>
    <property type="evidence" value="ECO:0007669"/>
    <property type="project" value="InterPro"/>
</dbReference>
<dbReference type="GO" id="GO:0009103">
    <property type="term" value="P:lipopolysaccharide biosynthetic process"/>
    <property type="evidence" value="ECO:0007669"/>
    <property type="project" value="TreeGrafter"/>
</dbReference>
<feature type="transmembrane region" description="Helical" evidence="8">
    <location>
        <begin position="46"/>
        <end position="65"/>
    </location>
</feature>
<keyword evidence="2" id="KW-1003">Cell membrane</keyword>
<dbReference type="GO" id="GO:0005886">
    <property type="term" value="C:plasma membrane"/>
    <property type="evidence" value="ECO:0007669"/>
    <property type="project" value="UniProtKB-SubCell"/>
</dbReference>
<dbReference type="PROSITE" id="PS01348">
    <property type="entry name" value="MRAY_2"/>
    <property type="match status" value="1"/>
</dbReference>
<dbReference type="GO" id="GO:0071555">
    <property type="term" value="P:cell wall organization"/>
    <property type="evidence" value="ECO:0007669"/>
    <property type="project" value="TreeGrafter"/>
</dbReference>
<keyword evidence="10" id="KW-1185">Reference proteome</keyword>
<feature type="transmembrane region" description="Helical" evidence="8">
    <location>
        <begin position="100"/>
        <end position="117"/>
    </location>
</feature>
<keyword evidence="7" id="KW-0479">Metal-binding</keyword>
<organism evidence="9 10">
    <name type="scientific">Dethiosulfatibacter aminovorans DSM 17477</name>
    <dbReference type="NCBI Taxonomy" id="1121476"/>
    <lineage>
        <taxon>Bacteria</taxon>
        <taxon>Bacillati</taxon>
        <taxon>Bacillota</taxon>
        <taxon>Tissierellia</taxon>
        <taxon>Dethiosulfatibacter</taxon>
    </lineage>
</organism>
<evidence type="ECO:0000256" key="2">
    <source>
        <dbReference type="ARBA" id="ARBA00022475"/>
    </source>
</evidence>
<evidence type="ECO:0000256" key="6">
    <source>
        <dbReference type="ARBA" id="ARBA00023136"/>
    </source>
</evidence>
<evidence type="ECO:0000256" key="3">
    <source>
        <dbReference type="ARBA" id="ARBA00022679"/>
    </source>
</evidence>
<evidence type="ECO:0000313" key="10">
    <source>
        <dbReference type="Proteomes" id="UP000184052"/>
    </source>
</evidence>
<evidence type="ECO:0000256" key="8">
    <source>
        <dbReference type="SAM" id="Phobius"/>
    </source>
</evidence>
<gene>
    <name evidence="9" type="ORF">SAMN02745751_03257</name>
</gene>
<sequence>MKSIIAAFAVAFMLSFLFTPYARHLAFKLNVLDHPKDPRKLHKKPIPYLGGAAIYASTIICMLLFTEIDRMSISIIAGGTIIFFTGLIDDIKDISAKWKMAAQILAAVITLYGGVKIQWISNPFPSSDFVYLVNLSIPATLFWIVGITNTINLIDGIDGLASGVAAIAATTLMVISAIHGFSFIIIECAIVAGASLGFLPFNFNPAKIFMGDTGALFLGYMLAVLSIAGVMKTVTAVTIVVMIFVLGIPIFDTSFAIVRRMINKKPIMEADKGHVHHRLLDIGFSQKQTVLILYVISIAFGAAAIFITGSEPVAGTIVVAVTAGLIVLAGGKIGLLGDKKKI</sequence>
<dbReference type="EMBL" id="FQZL01000034">
    <property type="protein sequence ID" value="SHJ74093.1"/>
    <property type="molecule type" value="Genomic_DNA"/>
</dbReference>
<keyword evidence="5 8" id="KW-1133">Transmembrane helix</keyword>
<feature type="transmembrane region" description="Helical" evidence="8">
    <location>
        <begin position="159"/>
        <end position="178"/>
    </location>
</feature>
<comment type="subcellular location">
    <subcellularLocation>
        <location evidence="1">Cell membrane</location>
        <topology evidence="1">Multi-pass membrane protein</topology>
    </subcellularLocation>
</comment>
<accession>A0A1M6LSE6</accession>
<evidence type="ECO:0000256" key="7">
    <source>
        <dbReference type="PIRSR" id="PIRSR600715-1"/>
    </source>
</evidence>
<dbReference type="PANTHER" id="PTHR22926:SF3">
    <property type="entry name" value="UNDECAPRENYL-PHOSPHATE ALPHA-N-ACETYLGLUCOSAMINYL 1-PHOSPHATE TRANSFERASE"/>
    <property type="match status" value="1"/>
</dbReference>
<dbReference type="AlphaFoldDB" id="A0A1M6LSE6"/>
<feature type="transmembrane region" description="Helical" evidence="8">
    <location>
        <begin position="71"/>
        <end position="88"/>
    </location>
</feature>
<dbReference type="GO" id="GO:0044038">
    <property type="term" value="P:cell wall macromolecule biosynthetic process"/>
    <property type="evidence" value="ECO:0007669"/>
    <property type="project" value="TreeGrafter"/>
</dbReference>
<feature type="transmembrane region" description="Helical" evidence="8">
    <location>
        <begin position="129"/>
        <end position="147"/>
    </location>
</feature>
<dbReference type="Proteomes" id="UP000184052">
    <property type="component" value="Unassembled WGS sequence"/>
</dbReference>
<evidence type="ECO:0000256" key="1">
    <source>
        <dbReference type="ARBA" id="ARBA00004651"/>
    </source>
</evidence>
<feature type="transmembrane region" description="Helical" evidence="8">
    <location>
        <begin position="184"/>
        <end position="203"/>
    </location>
</feature>
<proteinExistence type="predicted"/>
<keyword evidence="6 8" id="KW-0472">Membrane</keyword>
<evidence type="ECO:0000256" key="4">
    <source>
        <dbReference type="ARBA" id="ARBA00022692"/>
    </source>
</evidence>
<feature type="transmembrane region" description="Helical" evidence="8">
    <location>
        <begin position="289"/>
        <end position="307"/>
    </location>
</feature>
<feature type="transmembrane region" description="Helical" evidence="8">
    <location>
        <begin position="313"/>
        <end position="335"/>
    </location>
</feature>
<feature type="binding site" evidence="7">
    <location>
        <position position="152"/>
    </location>
    <ligand>
        <name>Mg(2+)</name>
        <dbReference type="ChEBI" id="CHEBI:18420"/>
    </ligand>
</feature>
<dbReference type="OrthoDB" id="9805475at2"/>
<name>A0A1M6LSE6_9FIRM</name>
<keyword evidence="7" id="KW-0460">Magnesium</keyword>
<keyword evidence="4 8" id="KW-0812">Transmembrane</keyword>
<feature type="transmembrane region" description="Helical" evidence="8">
    <location>
        <begin position="215"/>
        <end position="231"/>
    </location>
</feature>
<dbReference type="InterPro" id="IPR000715">
    <property type="entry name" value="Glycosyl_transferase_4"/>
</dbReference>
<keyword evidence="3 9" id="KW-0808">Transferase</keyword>
<dbReference type="InterPro" id="IPR018480">
    <property type="entry name" value="PNAcMuramoyl-5peptid_Trfase_CS"/>
</dbReference>
<reference evidence="9 10" key="1">
    <citation type="submission" date="2016-11" db="EMBL/GenBank/DDBJ databases">
        <authorList>
            <person name="Jaros S."/>
            <person name="Januszkiewicz K."/>
            <person name="Wedrychowicz H."/>
        </authorList>
    </citation>
    <scope>NUCLEOTIDE SEQUENCE [LARGE SCALE GENOMIC DNA]</scope>
    <source>
        <strain evidence="9 10">DSM 17477</strain>
    </source>
</reference>
<feature type="transmembrane region" description="Helical" evidence="8">
    <location>
        <begin position="6"/>
        <end position="26"/>
    </location>
</feature>
<feature type="binding site" evidence="7">
    <location>
        <position position="212"/>
    </location>
    <ligand>
        <name>Mg(2+)</name>
        <dbReference type="ChEBI" id="CHEBI:18420"/>
    </ligand>
</feature>
<dbReference type="RefSeq" id="WP_073050621.1">
    <property type="nucleotide sequence ID" value="NZ_FQZL01000034.1"/>
</dbReference>
<dbReference type="CDD" id="cd06853">
    <property type="entry name" value="GT_WecA_like"/>
    <property type="match status" value="1"/>
</dbReference>
<feature type="transmembrane region" description="Helical" evidence="8">
    <location>
        <begin position="237"/>
        <end position="258"/>
    </location>
</feature>
<dbReference type="PANTHER" id="PTHR22926">
    <property type="entry name" value="PHOSPHO-N-ACETYLMURAMOYL-PENTAPEPTIDE-TRANSFERASE"/>
    <property type="match status" value="1"/>
</dbReference>
<dbReference type="GO" id="GO:0046872">
    <property type="term" value="F:metal ion binding"/>
    <property type="evidence" value="ECO:0007669"/>
    <property type="project" value="UniProtKB-KW"/>
</dbReference>
<comment type="cofactor">
    <cofactor evidence="7">
        <name>Mg(2+)</name>
        <dbReference type="ChEBI" id="CHEBI:18420"/>
    </cofactor>
</comment>
<dbReference type="STRING" id="1121476.SAMN02745751_03257"/>
<dbReference type="Pfam" id="PF00953">
    <property type="entry name" value="Glycos_transf_4"/>
    <property type="match status" value="1"/>
</dbReference>